<dbReference type="InParanoid" id="D8T3X7"/>
<dbReference type="AlphaFoldDB" id="D8T3X7"/>
<protein>
    <submittedName>
        <fullName evidence="2">Uncharacterized protein</fullName>
    </submittedName>
</protein>
<dbReference type="Gramene" id="EFJ08560">
    <property type="protein sequence ID" value="EFJ08560"/>
    <property type="gene ID" value="SELMODRAFT_428768"/>
</dbReference>
<feature type="region of interest" description="Disordered" evidence="1">
    <location>
        <begin position="33"/>
        <end position="53"/>
    </location>
</feature>
<accession>D8T3X7</accession>
<dbReference type="KEGG" id="smo:SELMODRAFT_428768"/>
<proteinExistence type="predicted"/>
<reference evidence="2 3" key="1">
    <citation type="journal article" date="2011" name="Science">
        <title>The Selaginella genome identifies genetic changes associated with the evolution of vascular plants.</title>
        <authorList>
            <person name="Banks J.A."/>
            <person name="Nishiyama T."/>
            <person name="Hasebe M."/>
            <person name="Bowman J.L."/>
            <person name="Gribskov M."/>
            <person name="dePamphilis C."/>
            <person name="Albert V.A."/>
            <person name="Aono N."/>
            <person name="Aoyama T."/>
            <person name="Ambrose B.A."/>
            <person name="Ashton N.W."/>
            <person name="Axtell M.J."/>
            <person name="Barker E."/>
            <person name="Barker M.S."/>
            <person name="Bennetzen J.L."/>
            <person name="Bonawitz N.D."/>
            <person name="Chapple C."/>
            <person name="Cheng C."/>
            <person name="Correa L.G."/>
            <person name="Dacre M."/>
            <person name="DeBarry J."/>
            <person name="Dreyer I."/>
            <person name="Elias M."/>
            <person name="Engstrom E.M."/>
            <person name="Estelle M."/>
            <person name="Feng L."/>
            <person name="Finet C."/>
            <person name="Floyd S.K."/>
            <person name="Frommer W.B."/>
            <person name="Fujita T."/>
            <person name="Gramzow L."/>
            <person name="Gutensohn M."/>
            <person name="Harholt J."/>
            <person name="Hattori M."/>
            <person name="Heyl A."/>
            <person name="Hirai T."/>
            <person name="Hiwatashi Y."/>
            <person name="Ishikawa M."/>
            <person name="Iwata M."/>
            <person name="Karol K.G."/>
            <person name="Koehler B."/>
            <person name="Kolukisaoglu U."/>
            <person name="Kubo M."/>
            <person name="Kurata T."/>
            <person name="Lalonde S."/>
            <person name="Li K."/>
            <person name="Li Y."/>
            <person name="Litt A."/>
            <person name="Lyons E."/>
            <person name="Manning G."/>
            <person name="Maruyama T."/>
            <person name="Michael T.P."/>
            <person name="Mikami K."/>
            <person name="Miyazaki S."/>
            <person name="Morinaga S."/>
            <person name="Murata T."/>
            <person name="Mueller-Roeber B."/>
            <person name="Nelson D.R."/>
            <person name="Obara M."/>
            <person name="Oguri Y."/>
            <person name="Olmstead R.G."/>
            <person name="Onodera N."/>
            <person name="Petersen B.L."/>
            <person name="Pils B."/>
            <person name="Prigge M."/>
            <person name="Rensing S.A."/>
            <person name="Riano-Pachon D.M."/>
            <person name="Roberts A.W."/>
            <person name="Sato Y."/>
            <person name="Scheller H.V."/>
            <person name="Schulz B."/>
            <person name="Schulz C."/>
            <person name="Shakirov E.V."/>
            <person name="Shibagaki N."/>
            <person name="Shinohara N."/>
            <person name="Shippen D.E."/>
            <person name="Soerensen I."/>
            <person name="Sotooka R."/>
            <person name="Sugimoto N."/>
            <person name="Sugita M."/>
            <person name="Sumikawa N."/>
            <person name="Tanurdzic M."/>
            <person name="Theissen G."/>
            <person name="Ulvskov P."/>
            <person name="Wakazuki S."/>
            <person name="Weng J.K."/>
            <person name="Willats W.W."/>
            <person name="Wipf D."/>
            <person name="Wolf P.G."/>
            <person name="Yang L."/>
            <person name="Zimmer A.D."/>
            <person name="Zhu Q."/>
            <person name="Mitros T."/>
            <person name="Hellsten U."/>
            <person name="Loque D."/>
            <person name="Otillar R."/>
            <person name="Salamov A."/>
            <person name="Schmutz J."/>
            <person name="Shapiro H."/>
            <person name="Lindquist E."/>
            <person name="Lucas S."/>
            <person name="Rokhsar D."/>
            <person name="Grigoriev I.V."/>
        </authorList>
    </citation>
    <scope>NUCLEOTIDE SEQUENCE [LARGE SCALE GENOMIC DNA]</scope>
</reference>
<evidence type="ECO:0000313" key="2">
    <source>
        <dbReference type="EMBL" id="EFJ08560.1"/>
    </source>
</evidence>
<keyword evidence="3" id="KW-1185">Reference proteome</keyword>
<dbReference type="EMBL" id="GL377672">
    <property type="protein sequence ID" value="EFJ08560.1"/>
    <property type="molecule type" value="Genomic_DNA"/>
</dbReference>
<dbReference type="Proteomes" id="UP000001514">
    <property type="component" value="Unassembled WGS sequence"/>
</dbReference>
<evidence type="ECO:0000313" key="3">
    <source>
        <dbReference type="Proteomes" id="UP000001514"/>
    </source>
</evidence>
<sequence length="770" mass="86048">MTKSSWSSGKGAYTVLVNFLTVRSCATADQTSQSFHRKSVKSGRRREAAGMNDARREVVEVSTKKSWLAKQGVGGQGDVVMLLANYPLAVTVIARIGAVAATPSDLLKTSSFQARLPNANMTSLLETIVGDEDGSFFLTENPGKPVKVWLSSAGLSKMFFCQLSSHLDRKWLKELISLQASKILFRRTTIPKTPPGIFLHHPSDRIFARTKRGTSQRMRAGQVSLRGRKWLALLHAPILEESEELVHDRRCDYHCCISCQDPYATSGILNSSNLLGTLINDASFNSPATQGVTCSTKFRNLYVGNPIANRWEEIPWGYVEGVPLGHCRAGVQGCGRSSTRSLARGRMVSNHGVSSLSTAPSAHTKQTGMDSAFSRFVQFDVATNTITYKNLGITLYNKLGLSCTDCKRWIQSQMEDEEIVPEIIEYRHTKSVSMDLLITTKIMWVAVEVAVAVFACLIGGAATATNCWHVFVERWQTCHALGVHKVTAVHQTCQYLETLFGKVAMEELMQCCGDFLGSIVFFNCFIPPLNKLYISGHSTKESKLDEERLDQQLSMPFQAGATEWWEEVPYLEIWDVSRVFLLVTAGQQFKIVVWFWDGTIHTFSRGQTQWCQHMVAMSPLSPVLIQNKLACIDALYREFVQFDVASNTITIKDLNPFPAEVQSICLASWRGKLYMVWLFAKGPRFNTSMFTIQEVCAESGDPIAVVSTHVVQELHHFTFDGQADNYLNVCGYNKYKVVKLYPFSYDFATDSWADKIYSPPSAPLDVRLCK</sequence>
<organism evidence="3">
    <name type="scientific">Selaginella moellendorffii</name>
    <name type="common">Spikemoss</name>
    <dbReference type="NCBI Taxonomy" id="88036"/>
    <lineage>
        <taxon>Eukaryota</taxon>
        <taxon>Viridiplantae</taxon>
        <taxon>Streptophyta</taxon>
        <taxon>Embryophyta</taxon>
        <taxon>Tracheophyta</taxon>
        <taxon>Lycopodiopsida</taxon>
        <taxon>Selaginellales</taxon>
        <taxon>Selaginellaceae</taxon>
        <taxon>Selaginella</taxon>
    </lineage>
</organism>
<name>D8T3X7_SELML</name>
<dbReference type="HOGENOM" id="CLU_363079_0_0_1"/>
<evidence type="ECO:0000256" key="1">
    <source>
        <dbReference type="SAM" id="MobiDB-lite"/>
    </source>
</evidence>
<gene>
    <name evidence="2" type="ORF">SELMODRAFT_428768</name>
</gene>
<feature type="compositionally biased region" description="Basic residues" evidence="1">
    <location>
        <begin position="35"/>
        <end position="44"/>
    </location>
</feature>